<dbReference type="AlphaFoldDB" id="A0A6J4P569"/>
<sequence>GQRGVRGGLFPGHAGPGSCGGPAGAPMAARNAGCGAGRRRRVGRGLAGPGTLRSGRAGAGLHGPDDGL</sequence>
<accession>A0A6J4P569</accession>
<protein>
    <submittedName>
        <fullName evidence="2">Uncharacterized protein</fullName>
    </submittedName>
</protein>
<organism evidence="2">
    <name type="scientific">uncultured Rubellimicrobium sp</name>
    <dbReference type="NCBI Taxonomy" id="543078"/>
    <lineage>
        <taxon>Bacteria</taxon>
        <taxon>Pseudomonadati</taxon>
        <taxon>Pseudomonadota</taxon>
        <taxon>Alphaproteobacteria</taxon>
        <taxon>Rhodobacterales</taxon>
        <taxon>Roseobacteraceae</taxon>
        <taxon>Rubellimicrobium</taxon>
        <taxon>environmental samples</taxon>
    </lineage>
</organism>
<feature type="non-terminal residue" evidence="2">
    <location>
        <position position="1"/>
    </location>
</feature>
<feature type="region of interest" description="Disordered" evidence="1">
    <location>
        <begin position="1"/>
        <end position="68"/>
    </location>
</feature>
<proteinExistence type="predicted"/>
<gene>
    <name evidence="2" type="ORF">AVDCRST_MAG15-1306</name>
</gene>
<evidence type="ECO:0000313" key="2">
    <source>
        <dbReference type="EMBL" id="CAA9406142.1"/>
    </source>
</evidence>
<feature type="non-terminal residue" evidence="2">
    <location>
        <position position="68"/>
    </location>
</feature>
<feature type="compositionally biased region" description="Gly residues" evidence="1">
    <location>
        <begin position="1"/>
        <end position="23"/>
    </location>
</feature>
<reference evidence="2" key="1">
    <citation type="submission" date="2020-02" db="EMBL/GenBank/DDBJ databases">
        <authorList>
            <person name="Meier V. D."/>
        </authorList>
    </citation>
    <scope>NUCLEOTIDE SEQUENCE</scope>
    <source>
        <strain evidence="2">AVDCRST_MAG15</strain>
    </source>
</reference>
<name>A0A6J4P569_9RHOB</name>
<feature type="compositionally biased region" description="Low complexity" evidence="1">
    <location>
        <begin position="24"/>
        <end position="33"/>
    </location>
</feature>
<evidence type="ECO:0000256" key="1">
    <source>
        <dbReference type="SAM" id="MobiDB-lite"/>
    </source>
</evidence>
<dbReference type="EMBL" id="CADCUU010000183">
    <property type="protein sequence ID" value="CAA9406142.1"/>
    <property type="molecule type" value="Genomic_DNA"/>
</dbReference>